<dbReference type="RefSeq" id="WP_205214023.1">
    <property type="nucleotide sequence ID" value="NZ_JAFFZP010000027.1"/>
</dbReference>
<evidence type="ECO:0000313" key="2">
    <source>
        <dbReference type="EMBL" id="MBN0988815.1"/>
    </source>
</evidence>
<keyword evidence="3" id="KW-1185">Reference proteome</keyword>
<reference evidence="2 3" key="1">
    <citation type="submission" date="2021-02" db="EMBL/GenBank/DDBJ databases">
        <title>A novel species of genus Amphritea isolated from a fishpond in China.</title>
        <authorList>
            <person name="Lu H."/>
        </authorList>
    </citation>
    <scope>NUCLEOTIDE SEQUENCE [LARGE SCALE GENOMIC DNA]</scope>
    <source>
        <strain evidence="2 3">RP18W</strain>
    </source>
</reference>
<dbReference type="Pfam" id="PF18741">
    <property type="entry name" value="MTES_1575"/>
    <property type="match status" value="1"/>
</dbReference>
<dbReference type="EMBL" id="JAFFZP010000027">
    <property type="protein sequence ID" value="MBN0988815.1"/>
    <property type="molecule type" value="Genomic_DNA"/>
</dbReference>
<evidence type="ECO:0000313" key="3">
    <source>
        <dbReference type="Proteomes" id="UP000760472"/>
    </source>
</evidence>
<proteinExistence type="predicted"/>
<sequence>MLSVANTKHKGPRLFKGFLEYCQRMSDGRRSEADRVLDVMRGAHIVGRQVIELPNPHFVPLKVQILLELEKMGYLAELDVGGSEFRIDVAITDPDDSGKYALGLLCEEGRNDFDPFEAHVHIPAVLSMRGWKLLRINALDWGLKKDVVLKGIVEALGCRSARR</sequence>
<comment type="caution">
    <text evidence="2">The sequence shown here is derived from an EMBL/GenBank/DDBJ whole genome shotgun (WGS) entry which is preliminary data.</text>
</comment>
<dbReference type="Proteomes" id="UP000760472">
    <property type="component" value="Unassembled WGS sequence"/>
</dbReference>
<dbReference type="InterPro" id="IPR049468">
    <property type="entry name" value="Restrct_endonuc-II-like_dom"/>
</dbReference>
<accession>A0ABS2WB40</accession>
<name>A0ABS2WB40_9GAMM</name>
<protein>
    <recommendedName>
        <fullName evidence="1">Restriction endonuclease type II-like domain-containing protein</fullName>
    </recommendedName>
</protein>
<organism evidence="2 3">
    <name type="scientific">Amphritea pacifica</name>
    <dbReference type="NCBI Taxonomy" id="2811233"/>
    <lineage>
        <taxon>Bacteria</taxon>
        <taxon>Pseudomonadati</taxon>
        <taxon>Pseudomonadota</taxon>
        <taxon>Gammaproteobacteria</taxon>
        <taxon>Oceanospirillales</taxon>
        <taxon>Oceanospirillaceae</taxon>
        <taxon>Amphritea</taxon>
    </lineage>
</organism>
<feature type="domain" description="Restriction endonuclease type II-like" evidence="1">
    <location>
        <begin position="64"/>
        <end position="156"/>
    </location>
</feature>
<gene>
    <name evidence="2" type="ORF">JW498_15700</name>
</gene>
<evidence type="ECO:0000259" key="1">
    <source>
        <dbReference type="Pfam" id="PF18741"/>
    </source>
</evidence>